<dbReference type="InterPro" id="IPR016169">
    <property type="entry name" value="FAD-bd_PCMH_sub2"/>
</dbReference>
<name>A0A4R8T9C4_9PEZI</name>
<comment type="caution">
    <text evidence="1">The sequence shown here is derived from an EMBL/GenBank/DDBJ whole genome shotgun (WGS) entry which is preliminary data.</text>
</comment>
<dbReference type="AlphaFoldDB" id="A0A4R8T9C4"/>
<accession>A0A4R8T9C4</accession>
<dbReference type="GO" id="GO:0050660">
    <property type="term" value="F:flavin adenine dinucleotide binding"/>
    <property type="evidence" value="ECO:0007669"/>
    <property type="project" value="InterPro"/>
</dbReference>
<sequence length="220" mass="24592">MGGNAVEAATEECFRVISASYDSWEVVTSDGTLVIATPQHNADLYWALSGGGGGAYEVVVSMTTRLFKDEPIGRASFNFSVATTAGDEQFWTVVDVFHCHLQLLVDNRGIDINYVLTNNSLTVKAMTAANRTSSEVADLLSPLIKDLERFSLSKKTIGVTSAQAATYREPGTYCRQQIIEHDPVRTHHIPRQCRQKQDRRWDNVEKNLQQRPLYVPVRRS</sequence>
<dbReference type="InterPro" id="IPR036318">
    <property type="entry name" value="FAD-bd_PCMH-like_sf"/>
</dbReference>
<reference evidence="1 2" key="1">
    <citation type="submission" date="2018-11" db="EMBL/GenBank/DDBJ databases">
        <title>Genome sequence and assembly of Colletotrichum sidae.</title>
        <authorList>
            <person name="Gan P."/>
            <person name="Shirasu K."/>
        </authorList>
    </citation>
    <scope>NUCLEOTIDE SEQUENCE [LARGE SCALE GENOMIC DNA]</scope>
    <source>
        <strain evidence="1 2">CBS 518.97</strain>
    </source>
</reference>
<protein>
    <submittedName>
        <fullName evidence="1">FAD-linked oxidoreductase sor8</fullName>
    </submittedName>
</protein>
<organism evidence="1 2">
    <name type="scientific">Colletotrichum sidae</name>
    <dbReference type="NCBI Taxonomy" id="1347389"/>
    <lineage>
        <taxon>Eukaryota</taxon>
        <taxon>Fungi</taxon>
        <taxon>Dikarya</taxon>
        <taxon>Ascomycota</taxon>
        <taxon>Pezizomycotina</taxon>
        <taxon>Sordariomycetes</taxon>
        <taxon>Hypocreomycetidae</taxon>
        <taxon>Glomerellales</taxon>
        <taxon>Glomerellaceae</taxon>
        <taxon>Colletotrichum</taxon>
        <taxon>Colletotrichum orbiculare species complex</taxon>
    </lineage>
</organism>
<dbReference type="SUPFAM" id="SSF56176">
    <property type="entry name" value="FAD-binding/transporter-associated domain-like"/>
    <property type="match status" value="1"/>
</dbReference>
<keyword evidence="2" id="KW-1185">Reference proteome</keyword>
<evidence type="ECO:0000313" key="2">
    <source>
        <dbReference type="Proteomes" id="UP000295604"/>
    </source>
</evidence>
<proteinExistence type="predicted"/>
<dbReference type="EMBL" id="QAPF01000175">
    <property type="protein sequence ID" value="TEA14120.1"/>
    <property type="molecule type" value="Genomic_DNA"/>
</dbReference>
<evidence type="ECO:0000313" key="1">
    <source>
        <dbReference type="EMBL" id="TEA14120.1"/>
    </source>
</evidence>
<dbReference type="Gene3D" id="3.30.465.10">
    <property type="match status" value="1"/>
</dbReference>
<gene>
    <name evidence="1" type="primary">sor8-1</name>
    <name evidence="1" type="ORF">C8034_v003746</name>
</gene>
<dbReference type="Proteomes" id="UP000295604">
    <property type="component" value="Unassembled WGS sequence"/>
</dbReference>